<evidence type="ECO:0000256" key="1">
    <source>
        <dbReference type="ARBA" id="ARBA00022490"/>
    </source>
</evidence>
<keyword evidence="2 7" id="KW-0808">Transferase</keyword>
<dbReference type="GO" id="GO:0004595">
    <property type="term" value="F:pantetheine-phosphate adenylyltransferase activity"/>
    <property type="evidence" value="ECO:0007669"/>
    <property type="project" value="UniProtKB-UniRule"/>
</dbReference>
<evidence type="ECO:0000259" key="8">
    <source>
        <dbReference type="Pfam" id="PF01467"/>
    </source>
</evidence>
<comment type="function">
    <text evidence="7">Reversibly transfers an adenylyl group from ATP to 4'-phosphopantetheine, yielding dephospho-CoA (dPCoA) and pyrophosphate.</text>
</comment>
<proteinExistence type="inferred from homology"/>
<evidence type="ECO:0000256" key="4">
    <source>
        <dbReference type="ARBA" id="ARBA00022741"/>
    </source>
</evidence>
<keyword evidence="1 7" id="KW-0963">Cytoplasm</keyword>
<comment type="caution">
    <text evidence="9">The sequence shown here is derived from an EMBL/GenBank/DDBJ whole genome shotgun (WGS) entry which is preliminary data.</text>
</comment>
<keyword evidence="5 7" id="KW-0067">ATP-binding</keyword>
<dbReference type="GO" id="GO:0005737">
    <property type="term" value="C:cytoplasm"/>
    <property type="evidence" value="ECO:0007669"/>
    <property type="project" value="UniProtKB-SubCell"/>
</dbReference>
<dbReference type="EMBL" id="LQMQ01000047">
    <property type="protein sequence ID" value="KUO40160.1"/>
    <property type="molecule type" value="Genomic_DNA"/>
</dbReference>
<dbReference type="SUPFAM" id="SSF52374">
    <property type="entry name" value="Nucleotidylyl transferase"/>
    <property type="match status" value="1"/>
</dbReference>
<gene>
    <name evidence="7" type="primary">coaD</name>
    <name evidence="9" type="ORF">APZ16_07030</name>
</gene>
<organism evidence="9 10">
    <name type="scientific">Hadarchaeum yellowstonense</name>
    <dbReference type="NCBI Taxonomy" id="1776334"/>
    <lineage>
        <taxon>Archaea</taxon>
        <taxon>Methanobacteriati</taxon>
        <taxon>Candidatus Hadarchaeota</taxon>
        <taxon>Candidatus Hadarchaeia</taxon>
        <taxon>Candidatus Hadarchaeales</taxon>
        <taxon>Candidatus Hadarchaeaceae</taxon>
        <taxon>Candidatus Hadarchaeum</taxon>
    </lineage>
</organism>
<feature type="domain" description="Cytidyltransferase-like" evidence="8">
    <location>
        <begin position="9"/>
        <end position="146"/>
    </location>
</feature>
<dbReference type="STRING" id="1776334.APZ16_07030"/>
<dbReference type="InterPro" id="IPR004821">
    <property type="entry name" value="Cyt_trans-like"/>
</dbReference>
<evidence type="ECO:0000256" key="5">
    <source>
        <dbReference type="ARBA" id="ARBA00022840"/>
    </source>
</evidence>
<comment type="subcellular location">
    <subcellularLocation>
        <location evidence="7">Cytoplasm</location>
    </subcellularLocation>
</comment>
<dbReference type="HAMAP" id="MF_00647">
    <property type="entry name" value="PPAT_arch"/>
    <property type="match status" value="1"/>
</dbReference>
<dbReference type="NCBIfam" id="NF001985">
    <property type="entry name" value="PRK00777.1"/>
    <property type="match status" value="1"/>
</dbReference>
<dbReference type="InterPro" id="IPR014729">
    <property type="entry name" value="Rossmann-like_a/b/a_fold"/>
</dbReference>
<sequence>MVLKFRKVVVGGTFDFLHNGHLAIISKAYEVGERVTIGICSDEMQQLLMKDSAGIQPLAIRLWRLLNELHSRGWLGRTEINILSDPYGTAVTDRNIDAIVVSPETRARAEEINRIRISRGMNPLEIVEIPFVLAEDGRPISSIRIRYGEIDLHGKKLNHSKTEI</sequence>
<comment type="pathway">
    <text evidence="7">Cofactor biosynthesis; coenzyme A biosynthesis.</text>
</comment>
<reference evidence="9 10" key="1">
    <citation type="journal article" date="2016" name="Nat. Microbiol.">
        <title>Genomic inference of the metabolism of cosmopolitan subsurface Archaea, Hadesarchaea.</title>
        <authorList>
            <person name="Baker B.J."/>
            <person name="Saw J.H."/>
            <person name="Lind A.E."/>
            <person name="Lazar C.S."/>
            <person name="Hinrichs K.-U."/>
            <person name="Teske A.P."/>
            <person name="Ettema T.J."/>
        </authorList>
    </citation>
    <scope>NUCLEOTIDE SEQUENCE [LARGE SCALE GENOMIC DNA]</scope>
</reference>
<dbReference type="InterPro" id="IPR023540">
    <property type="entry name" value="PPAT_arch"/>
</dbReference>
<dbReference type="NCBIfam" id="TIGR00125">
    <property type="entry name" value="cyt_tran_rel"/>
    <property type="match status" value="1"/>
</dbReference>
<evidence type="ECO:0000256" key="2">
    <source>
        <dbReference type="ARBA" id="ARBA00022679"/>
    </source>
</evidence>
<evidence type="ECO:0000256" key="7">
    <source>
        <dbReference type="HAMAP-Rule" id="MF_00647"/>
    </source>
</evidence>
<dbReference type="Gene3D" id="3.40.50.620">
    <property type="entry name" value="HUPs"/>
    <property type="match status" value="1"/>
</dbReference>
<dbReference type="AlphaFoldDB" id="A0A147JUQ6"/>
<evidence type="ECO:0000313" key="9">
    <source>
        <dbReference type="EMBL" id="KUO40160.1"/>
    </source>
</evidence>
<comment type="similarity">
    <text evidence="7">Belongs to the eukaryotic CoaD family.</text>
</comment>
<keyword evidence="6 7" id="KW-0173">Coenzyme A biosynthesis</keyword>
<evidence type="ECO:0000256" key="6">
    <source>
        <dbReference type="ARBA" id="ARBA00022993"/>
    </source>
</evidence>
<keyword evidence="3 7" id="KW-0548">Nucleotidyltransferase</keyword>
<dbReference type="EC" id="2.7.7.3" evidence="7"/>
<dbReference type="GO" id="GO:0005524">
    <property type="term" value="F:ATP binding"/>
    <property type="evidence" value="ECO:0007669"/>
    <property type="project" value="UniProtKB-KW"/>
</dbReference>
<accession>A0A147JUQ6</accession>
<comment type="catalytic activity">
    <reaction evidence="7">
        <text>(R)-4'-phosphopantetheine + ATP + H(+) = 3'-dephospho-CoA + diphosphate</text>
        <dbReference type="Rhea" id="RHEA:19801"/>
        <dbReference type="ChEBI" id="CHEBI:15378"/>
        <dbReference type="ChEBI" id="CHEBI:30616"/>
        <dbReference type="ChEBI" id="CHEBI:33019"/>
        <dbReference type="ChEBI" id="CHEBI:57328"/>
        <dbReference type="ChEBI" id="CHEBI:61723"/>
        <dbReference type="EC" id="2.7.7.3"/>
    </reaction>
</comment>
<dbReference type="UniPathway" id="UPA00241"/>
<dbReference type="Pfam" id="PF01467">
    <property type="entry name" value="CTP_transf_like"/>
    <property type="match status" value="1"/>
</dbReference>
<name>A0A147JUQ6_HADYE</name>
<evidence type="ECO:0000313" key="10">
    <source>
        <dbReference type="Proteomes" id="UP000074294"/>
    </source>
</evidence>
<dbReference type="GO" id="GO:0015937">
    <property type="term" value="P:coenzyme A biosynthetic process"/>
    <property type="evidence" value="ECO:0007669"/>
    <property type="project" value="UniProtKB-UniRule"/>
</dbReference>
<evidence type="ECO:0000256" key="3">
    <source>
        <dbReference type="ARBA" id="ARBA00022695"/>
    </source>
</evidence>
<keyword evidence="4 7" id="KW-0547">Nucleotide-binding</keyword>
<protein>
    <recommendedName>
        <fullName evidence="7">Phosphopantetheine adenylyltransferase</fullName>
        <ecNumber evidence="7">2.7.7.3</ecNumber>
    </recommendedName>
    <alternativeName>
        <fullName evidence="7">Dephospho-CoA pyrophosphorylase</fullName>
    </alternativeName>
    <alternativeName>
        <fullName evidence="7">Pantetheine-phosphate adenylyltransferase</fullName>
        <shortName evidence="7">PPAT</shortName>
    </alternativeName>
</protein>
<dbReference type="Proteomes" id="UP000074294">
    <property type="component" value="Unassembled WGS sequence"/>
</dbReference>